<organism evidence="7">
    <name type="scientific">uncultured nuHF2 cluster bacterium HF0500_39O04</name>
    <dbReference type="NCBI Taxonomy" id="723590"/>
    <lineage>
        <taxon>Bacteria</taxon>
        <taxon>environmental samples</taxon>
    </lineage>
</organism>
<dbReference type="PANTHER" id="PTHR34273">
    <property type="entry name" value="METHYLTHIORIBOSE KINASE"/>
    <property type="match status" value="1"/>
</dbReference>
<feature type="domain" description="Aminoglycoside phosphotransferase" evidence="6">
    <location>
        <begin position="25"/>
        <end position="234"/>
    </location>
</feature>
<dbReference type="SUPFAM" id="SSF56112">
    <property type="entry name" value="Protein kinase-like (PK-like)"/>
    <property type="match status" value="1"/>
</dbReference>
<keyword evidence="4" id="KW-0418">Kinase</keyword>
<dbReference type="InterPro" id="IPR002575">
    <property type="entry name" value="Aminoglycoside_PTrfase"/>
</dbReference>
<keyword evidence="3" id="KW-0547">Nucleotide-binding</keyword>
<dbReference type="Gene3D" id="3.30.200.20">
    <property type="entry name" value="Phosphorylase Kinase, domain 1"/>
    <property type="match status" value="1"/>
</dbReference>
<dbReference type="GO" id="GO:0016301">
    <property type="term" value="F:kinase activity"/>
    <property type="evidence" value="ECO:0007669"/>
    <property type="project" value="UniProtKB-KW"/>
</dbReference>
<name>E7C684_9BACT</name>
<evidence type="ECO:0000313" key="7">
    <source>
        <dbReference type="EMBL" id="ADI22958.1"/>
    </source>
</evidence>
<proteinExistence type="inferred from homology"/>
<reference evidence="7" key="1">
    <citation type="submission" date="2010-01" db="EMBL/GenBank/DDBJ databases">
        <title>Genome fragments of uncultured bacteria from the North Pacific subtropical Gyre.</title>
        <authorList>
            <person name="Pham V.D."/>
            <person name="Delong E.F."/>
        </authorList>
    </citation>
    <scope>NUCLEOTIDE SEQUENCE</scope>
</reference>
<accession>E7C684</accession>
<keyword evidence="2" id="KW-0808">Transferase</keyword>
<sequence>MLSKTEICHALIRLNLMDASENPGLSELNGGISSEIYKVDLDGRSFCVKSALPTLKSDPDWHVPVERTAAEWEWLKFAQNVAKNIAPDPLGYDKQTNTLVMSYLEPELYPNWRDLLSQGIIDPNMAEAAAERLVMLHNATAGDEKLIQRFSNDRIFYDIRLEAYFLETGRNVEVLNDLMLELVESTAASKVALVHGDVSPKNILIGPNGPVFLDAECACYGEPAFDAAFCLTHFLLKCLWKPNWKKGYLKCHERFRKTYFSNAKWLDMTELERRVTQLHLGMLVARVAGRSKVEYISDKVTQELVKTFATRHLISHVATTGEVATLWDEMLDAN</sequence>
<evidence type="ECO:0000256" key="2">
    <source>
        <dbReference type="ARBA" id="ARBA00022679"/>
    </source>
</evidence>
<protein>
    <recommendedName>
        <fullName evidence="6">Aminoglycoside phosphotransferase domain-containing protein</fullName>
    </recommendedName>
</protein>
<comment type="similarity">
    <text evidence="1">Belongs to the methylthioribose kinase family.</text>
</comment>
<dbReference type="AlphaFoldDB" id="E7C684"/>
<evidence type="ECO:0000256" key="4">
    <source>
        <dbReference type="ARBA" id="ARBA00022777"/>
    </source>
</evidence>
<evidence type="ECO:0000259" key="6">
    <source>
        <dbReference type="Pfam" id="PF01636"/>
    </source>
</evidence>
<evidence type="ECO:0000256" key="3">
    <source>
        <dbReference type="ARBA" id="ARBA00022741"/>
    </source>
</evidence>
<dbReference type="PANTHER" id="PTHR34273:SF2">
    <property type="entry name" value="METHYLTHIORIBOSE KINASE"/>
    <property type="match status" value="1"/>
</dbReference>
<dbReference type="Gene3D" id="3.90.1200.10">
    <property type="match status" value="1"/>
</dbReference>
<dbReference type="InterPro" id="IPR011009">
    <property type="entry name" value="Kinase-like_dom_sf"/>
</dbReference>
<dbReference type="GO" id="GO:0005524">
    <property type="term" value="F:ATP binding"/>
    <property type="evidence" value="ECO:0007669"/>
    <property type="project" value="UniProtKB-KW"/>
</dbReference>
<dbReference type="Pfam" id="PF01636">
    <property type="entry name" value="APH"/>
    <property type="match status" value="1"/>
</dbReference>
<keyword evidence="5" id="KW-0067">ATP-binding</keyword>
<dbReference type="EMBL" id="GU568002">
    <property type="protein sequence ID" value="ADI22958.1"/>
    <property type="molecule type" value="Genomic_DNA"/>
</dbReference>
<evidence type="ECO:0000256" key="1">
    <source>
        <dbReference type="ARBA" id="ARBA00010165"/>
    </source>
</evidence>
<evidence type="ECO:0000256" key="5">
    <source>
        <dbReference type="ARBA" id="ARBA00022840"/>
    </source>
</evidence>